<dbReference type="Gene3D" id="3.90.850.10">
    <property type="entry name" value="Fumarylacetoacetase-like, C-terminal domain"/>
    <property type="match status" value="1"/>
</dbReference>
<dbReference type="InterPro" id="IPR036663">
    <property type="entry name" value="Fumarylacetoacetase_C_sf"/>
</dbReference>
<gene>
    <name evidence="3" type="primary">nagK</name>
    <name evidence="3" type="ORF">AQS8620_00774</name>
</gene>
<evidence type="ECO:0000256" key="1">
    <source>
        <dbReference type="ARBA" id="ARBA00022723"/>
    </source>
</evidence>
<dbReference type="Pfam" id="PF01557">
    <property type="entry name" value="FAA_hydrolase"/>
    <property type="match status" value="1"/>
</dbReference>
<accession>A0A1Y5RUW2</accession>
<dbReference type="Proteomes" id="UP000193862">
    <property type="component" value="Unassembled WGS sequence"/>
</dbReference>
<dbReference type="SUPFAM" id="SSF56529">
    <property type="entry name" value="FAH"/>
    <property type="match status" value="1"/>
</dbReference>
<dbReference type="PANTHER" id="PTHR11820:SF90">
    <property type="entry name" value="FLUTATHIONE S-TRANSFERASE"/>
    <property type="match status" value="1"/>
</dbReference>
<dbReference type="EMBL" id="FWFS01000002">
    <property type="protein sequence ID" value="SLN26059.1"/>
    <property type="molecule type" value="Genomic_DNA"/>
</dbReference>
<dbReference type="PANTHER" id="PTHR11820">
    <property type="entry name" value="ACYLPYRUVASE"/>
    <property type="match status" value="1"/>
</dbReference>
<name>A0A1Y5RUW2_9RHOB</name>
<proteinExistence type="predicted"/>
<keyword evidence="3" id="KW-0378">Hydrolase</keyword>
<evidence type="ECO:0000313" key="3">
    <source>
        <dbReference type="EMBL" id="SLN26059.1"/>
    </source>
</evidence>
<dbReference type="GO" id="GO:0034545">
    <property type="term" value="F:fumarylpyruvate hydrolase activity"/>
    <property type="evidence" value="ECO:0007669"/>
    <property type="project" value="UniProtKB-EC"/>
</dbReference>
<feature type="domain" description="Fumarylacetoacetase-like C-terminal" evidence="2">
    <location>
        <begin position="37"/>
        <end position="233"/>
    </location>
</feature>
<dbReference type="GO" id="GO:0018773">
    <property type="term" value="F:acetylpyruvate hydrolase activity"/>
    <property type="evidence" value="ECO:0007669"/>
    <property type="project" value="TreeGrafter"/>
</dbReference>
<reference evidence="3 4" key="1">
    <citation type="submission" date="2017-03" db="EMBL/GenBank/DDBJ databases">
        <authorList>
            <person name="Afonso C.L."/>
            <person name="Miller P.J."/>
            <person name="Scott M.A."/>
            <person name="Spackman E."/>
            <person name="Goraichik I."/>
            <person name="Dimitrov K.M."/>
            <person name="Suarez D.L."/>
            <person name="Swayne D.E."/>
        </authorList>
    </citation>
    <scope>NUCLEOTIDE SEQUENCE [LARGE SCALE GENOMIC DNA]</scope>
    <source>
        <strain evidence="3 4">CECT 8620</strain>
    </source>
</reference>
<evidence type="ECO:0000313" key="4">
    <source>
        <dbReference type="Proteomes" id="UP000193862"/>
    </source>
</evidence>
<sequence length="240" mass="26046">MRQNAICEGNEMDSLLFAAKPAVTLASARGAFPVHRVFCVGRNYAAHAQEMGHEVDREAPFYFMKDASSVVASGQTLPFPPATQDFHHEMELVVALGAPAFQISAAEAQACVWGYACGLDMTRRDLQAQAKDKRRSWDLGKNFEHSAVIAPLTEASAFGPLGDQTISLSVNDSLRQTARLADMIWSVPDIIADLSRFYHLQAGDLIMTGTPAGVGRVQPGDRLEGRIDGLAPLSLRYARA</sequence>
<protein>
    <submittedName>
        <fullName evidence="3">Fumarylpyruvate hydrolase</fullName>
        <ecNumber evidence="3">3.7.1.20</ecNumber>
    </submittedName>
</protein>
<dbReference type="InterPro" id="IPR011234">
    <property type="entry name" value="Fumarylacetoacetase-like_C"/>
</dbReference>
<keyword evidence="1" id="KW-0479">Metal-binding</keyword>
<keyword evidence="3" id="KW-0670">Pyruvate</keyword>
<dbReference type="AlphaFoldDB" id="A0A1Y5RUW2"/>
<keyword evidence="4" id="KW-1185">Reference proteome</keyword>
<dbReference type="EC" id="3.7.1.20" evidence="3"/>
<organism evidence="3 4">
    <name type="scientific">Aquimixticola soesokkakensis</name>
    <dbReference type="NCBI Taxonomy" id="1519096"/>
    <lineage>
        <taxon>Bacteria</taxon>
        <taxon>Pseudomonadati</taxon>
        <taxon>Pseudomonadota</taxon>
        <taxon>Alphaproteobacteria</taxon>
        <taxon>Rhodobacterales</taxon>
        <taxon>Paracoccaceae</taxon>
        <taxon>Aquimixticola</taxon>
    </lineage>
</organism>
<dbReference type="GO" id="GO:0046872">
    <property type="term" value="F:metal ion binding"/>
    <property type="evidence" value="ECO:0007669"/>
    <property type="project" value="UniProtKB-KW"/>
</dbReference>
<evidence type="ECO:0000259" key="2">
    <source>
        <dbReference type="Pfam" id="PF01557"/>
    </source>
</evidence>